<dbReference type="EMBL" id="MGFX01000001">
    <property type="protein sequence ID" value="OGM16054.1"/>
    <property type="molecule type" value="Genomic_DNA"/>
</dbReference>
<keyword evidence="1" id="KW-1133">Transmembrane helix</keyword>
<keyword evidence="1" id="KW-0472">Membrane</keyword>
<gene>
    <name evidence="2" type="ORF">A2V97_03805</name>
</gene>
<evidence type="ECO:0000313" key="2">
    <source>
        <dbReference type="EMBL" id="OGM16054.1"/>
    </source>
</evidence>
<name>A0A1F7XLW3_9BACT</name>
<sequence length="135" mass="13659">MLAMTRIRPTDTPMTVGKEIPASGRVSADVGVAVGFFVGVRVADIEAVGETLTLGVGVGLPVNLMVGVGVTVGVRVAVAVGAWASESSSGATGETFPSLDRKILVAVKTAIPASMIVAAAIPIIGSLFFKFSFIV</sequence>
<accession>A0A1F7XLW3</accession>
<feature type="transmembrane region" description="Helical" evidence="1">
    <location>
        <begin position="103"/>
        <end position="129"/>
    </location>
</feature>
<dbReference type="Proteomes" id="UP000177382">
    <property type="component" value="Unassembled WGS sequence"/>
</dbReference>
<evidence type="ECO:0000256" key="1">
    <source>
        <dbReference type="SAM" id="Phobius"/>
    </source>
</evidence>
<organism evidence="2 3">
    <name type="scientific">Candidatus Woesebacteria bacterium RBG_16_42_24</name>
    <dbReference type="NCBI Taxonomy" id="1802485"/>
    <lineage>
        <taxon>Bacteria</taxon>
        <taxon>Candidatus Woeseibacteriota</taxon>
    </lineage>
</organism>
<reference evidence="2 3" key="1">
    <citation type="journal article" date="2016" name="Nat. Commun.">
        <title>Thousands of microbial genomes shed light on interconnected biogeochemical processes in an aquifer system.</title>
        <authorList>
            <person name="Anantharaman K."/>
            <person name="Brown C.T."/>
            <person name="Hug L.A."/>
            <person name="Sharon I."/>
            <person name="Castelle C.J."/>
            <person name="Probst A.J."/>
            <person name="Thomas B.C."/>
            <person name="Singh A."/>
            <person name="Wilkins M.J."/>
            <person name="Karaoz U."/>
            <person name="Brodie E.L."/>
            <person name="Williams K.H."/>
            <person name="Hubbard S.S."/>
            <person name="Banfield J.F."/>
        </authorList>
    </citation>
    <scope>NUCLEOTIDE SEQUENCE [LARGE SCALE GENOMIC DNA]</scope>
</reference>
<dbReference type="AlphaFoldDB" id="A0A1F7XLW3"/>
<feature type="transmembrane region" description="Helical" evidence="1">
    <location>
        <begin position="62"/>
        <end position="83"/>
    </location>
</feature>
<evidence type="ECO:0000313" key="3">
    <source>
        <dbReference type="Proteomes" id="UP000177382"/>
    </source>
</evidence>
<dbReference type="STRING" id="1802485.A2V97_03805"/>
<proteinExistence type="predicted"/>
<protein>
    <submittedName>
        <fullName evidence="2">Uncharacterized protein</fullName>
    </submittedName>
</protein>
<keyword evidence="1" id="KW-0812">Transmembrane</keyword>
<comment type="caution">
    <text evidence="2">The sequence shown here is derived from an EMBL/GenBank/DDBJ whole genome shotgun (WGS) entry which is preliminary data.</text>
</comment>